<evidence type="ECO:0000256" key="11">
    <source>
        <dbReference type="NCBIfam" id="TIGR00665"/>
    </source>
</evidence>
<dbReference type="SUPFAM" id="SSF52540">
    <property type="entry name" value="P-loop containing nucleoside triphosphate hydrolases"/>
    <property type="match status" value="1"/>
</dbReference>
<dbReference type="Pfam" id="PF00772">
    <property type="entry name" value="DnaB"/>
    <property type="match status" value="1"/>
</dbReference>
<dbReference type="GO" id="GO:0004386">
    <property type="term" value="F:helicase activity"/>
    <property type="evidence" value="ECO:0007669"/>
    <property type="project" value="UniProtKB-KW"/>
</dbReference>
<dbReference type="InterPro" id="IPR007694">
    <property type="entry name" value="DNA_helicase_DnaB-like_C"/>
</dbReference>
<comment type="catalytic activity">
    <reaction evidence="10 12">
        <text>ATP + H2O = ADP + phosphate + H(+)</text>
        <dbReference type="Rhea" id="RHEA:13065"/>
        <dbReference type="ChEBI" id="CHEBI:15377"/>
        <dbReference type="ChEBI" id="CHEBI:15378"/>
        <dbReference type="ChEBI" id="CHEBI:30616"/>
        <dbReference type="ChEBI" id="CHEBI:43474"/>
        <dbReference type="ChEBI" id="CHEBI:456216"/>
        <dbReference type="EC" id="5.6.2.3"/>
    </reaction>
</comment>
<evidence type="ECO:0000259" key="13">
    <source>
        <dbReference type="PROSITE" id="PS51199"/>
    </source>
</evidence>
<proteinExistence type="inferred from homology"/>
<dbReference type="RefSeq" id="WP_345236902.1">
    <property type="nucleotide sequence ID" value="NZ_BAABGZ010000064.1"/>
</dbReference>
<dbReference type="InterPro" id="IPR016136">
    <property type="entry name" value="DNA_helicase_N/primase_C"/>
</dbReference>
<organism evidence="14 15">
    <name type="scientific">Hymenobacter saemangeumensis</name>
    <dbReference type="NCBI Taxonomy" id="1084522"/>
    <lineage>
        <taxon>Bacteria</taxon>
        <taxon>Pseudomonadati</taxon>
        <taxon>Bacteroidota</taxon>
        <taxon>Cytophagia</taxon>
        <taxon>Cytophagales</taxon>
        <taxon>Hymenobacteraceae</taxon>
        <taxon>Hymenobacter</taxon>
    </lineage>
</organism>
<dbReference type="Gene3D" id="1.10.860.10">
    <property type="entry name" value="DNAb Helicase, Chain A"/>
    <property type="match status" value="1"/>
</dbReference>
<keyword evidence="2 12" id="KW-0639">Primosome</keyword>
<dbReference type="EC" id="5.6.2.3" evidence="11 12"/>
<evidence type="ECO:0000256" key="9">
    <source>
        <dbReference type="ARBA" id="ARBA00023235"/>
    </source>
</evidence>
<keyword evidence="7 12" id="KW-0067">ATP-binding</keyword>
<evidence type="ECO:0000256" key="6">
    <source>
        <dbReference type="ARBA" id="ARBA00022806"/>
    </source>
</evidence>
<dbReference type="InterPro" id="IPR007692">
    <property type="entry name" value="DNA_helicase_DnaB"/>
</dbReference>
<keyword evidence="5 12" id="KW-0378">Hydrolase</keyword>
<comment type="function">
    <text evidence="12">The main replicative DNA helicase, it participates in initiation and elongation during chromosome replication. Travels ahead of the DNA replisome, separating dsDNA into templates for DNA synthesis. A processive ATP-dependent 5'-3' DNA helicase it has DNA-dependent ATPase activity.</text>
</comment>
<dbReference type="Proteomes" id="UP001501153">
    <property type="component" value="Unassembled WGS sequence"/>
</dbReference>
<comment type="similarity">
    <text evidence="1 12">Belongs to the helicase family. DnaB subfamily.</text>
</comment>
<feature type="domain" description="SF4 helicase" evidence="13">
    <location>
        <begin position="183"/>
        <end position="456"/>
    </location>
</feature>
<evidence type="ECO:0000313" key="15">
    <source>
        <dbReference type="Proteomes" id="UP001501153"/>
    </source>
</evidence>
<keyword evidence="9" id="KW-0413">Isomerase</keyword>
<dbReference type="CDD" id="cd00984">
    <property type="entry name" value="DnaB_C"/>
    <property type="match status" value="1"/>
</dbReference>
<dbReference type="Gene3D" id="3.40.50.300">
    <property type="entry name" value="P-loop containing nucleotide triphosphate hydrolases"/>
    <property type="match status" value="1"/>
</dbReference>
<name>A0ABP8IL84_9BACT</name>
<dbReference type="PANTHER" id="PTHR30153:SF2">
    <property type="entry name" value="REPLICATIVE DNA HELICASE"/>
    <property type="match status" value="1"/>
</dbReference>
<sequence length="486" mass="52712">MATATKPNTVGHVPPHAAELEKAVLGAAMLEERATRTVLATFQDEKAFYDLAHQHIFRAMRALASAGKAIDSLTVVAQLRELGVLERVGGAAYVAGLTLRVNSSANLETHCRIVQQYYLRRTVINLGLRLSQHGYDEAADPLDLLSEAQLGLNNVHRSVEGRPVQSAAGVYDAVFAQLLAAVENPGLTGIPTGIRELNTATGGWQDSDLVIMAARPGMGKTAAMLHHARTAALDHGKAVAIFSMEMPTEQLITRMIASETGEYTNAELRHGKLRGGAEEVGRLRTLAERLRTDKLLIDDTPGLHIAQLRAKAARLKAEHDIALVLVDYIQLMKGEAKGSREQEIGSISRGLKEMAKELNVPVIALAQLSRDVEKRGGEHRPKLSDLRESGSIEQDADLIIFLWRGEYYDITEYSDGASTANTILYDLAKHRSGAQGEVITGCTMHNGRFFDLGSADAEYASLQVGPTQLGALPASKFDEPDNDLPF</sequence>
<reference evidence="15" key="1">
    <citation type="journal article" date="2019" name="Int. J. Syst. Evol. Microbiol.">
        <title>The Global Catalogue of Microorganisms (GCM) 10K type strain sequencing project: providing services to taxonomists for standard genome sequencing and annotation.</title>
        <authorList>
            <consortium name="The Broad Institute Genomics Platform"/>
            <consortium name="The Broad Institute Genome Sequencing Center for Infectious Disease"/>
            <person name="Wu L."/>
            <person name="Ma J."/>
        </authorList>
    </citation>
    <scope>NUCLEOTIDE SEQUENCE [LARGE SCALE GENOMIC DNA]</scope>
    <source>
        <strain evidence="15">JCM 17923</strain>
    </source>
</reference>
<evidence type="ECO:0000313" key="14">
    <source>
        <dbReference type="EMBL" id="GAA4362212.1"/>
    </source>
</evidence>
<keyword evidence="15" id="KW-1185">Reference proteome</keyword>
<evidence type="ECO:0000256" key="3">
    <source>
        <dbReference type="ARBA" id="ARBA00022705"/>
    </source>
</evidence>
<evidence type="ECO:0000256" key="12">
    <source>
        <dbReference type="RuleBase" id="RU362085"/>
    </source>
</evidence>
<keyword evidence="3 12" id="KW-0235">DNA replication</keyword>
<evidence type="ECO:0000256" key="1">
    <source>
        <dbReference type="ARBA" id="ARBA00008428"/>
    </source>
</evidence>
<evidence type="ECO:0000256" key="8">
    <source>
        <dbReference type="ARBA" id="ARBA00023125"/>
    </source>
</evidence>
<dbReference type="InterPro" id="IPR007693">
    <property type="entry name" value="DNA_helicase_DnaB-like_N"/>
</dbReference>
<dbReference type="PANTHER" id="PTHR30153">
    <property type="entry name" value="REPLICATIVE DNA HELICASE DNAB"/>
    <property type="match status" value="1"/>
</dbReference>
<dbReference type="NCBIfam" id="TIGR00665">
    <property type="entry name" value="DnaB"/>
    <property type="match status" value="1"/>
</dbReference>
<keyword evidence="4 12" id="KW-0547">Nucleotide-binding</keyword>
<evidence type="ECO:0000256" key="10">
    <source>
        <dbReference type="ARBA" id="ARBA00048954"/>
    </source>
</evidence>
<dbReference type="SUPFAM" id="SSF48024">
    <property type="entry name" value="N-terminal domain of DnaB helicase"/>
    <property type="match status" value="1"/>
</dbReference>
<keyword evidence="6 12" id="KW-0347">Helicase</keyword>
<evidence type="ECO:0000256" key="2">
    <source>
        <dbReference type="ARBA" id="ARBA00022515"/>
    </source>
</evidence>
<evidence type="ECO:0000256" key="5">
    <source>
        <dbReference type="ARBA" id="ARBA00022801"/>
    </source>
</evidence>
<keyword evidence="8 12" id="KW-0238">DNA-binding</keyword>
<gene>
    <name evidence="14" type="primary">dnaB_2</name>
    <name evidence="14" type="ORF">GCM10023185_29940</name>
</gene>
<dbReference type="PROSITE" id="PS51199">
    <property type="entry name" value="SF4_HELICASE"/>
    <property type="match status" value="1"/>
</dbReference>
<dbReference type="InterPro" id="IPR027417">
    <property type="entry name" value="P-loop_NTPase"/>
</dbReference>
<evidence type="ECO:0000256" key="4">
    <source>
        <dbReference type="ARBA" id="ARBA00022741"/>
    </source>
</evidence>
<evidence type="ECO:0000256" key="7">
    <source>
        <dbReference type="ARBA" id="ARBA00022840"/>
    </source>
</evidence>
<accession>A0ABP8IL84</accession>
<dbReference type="InterPro" id="IPR036185">
    <property type="entry name" value="DNA_heli_DnaB-like_N_sf"/>
</dbReference>
<protein>
    <recommendedName>
        <fullName evidence="11 12">Replicative DNA helicase</fullName>
        <ecNumber evidence="11 12">5.6.2.3</ecNumber>
    </recommendedName>
</protein>
<comment type="caution">
    <text evidence="14">The sequence shown here is derived from an EMBL/GenBank/DDBJ whole genome shotgun (WGS) entry which is preliminary data.</text>
</comment>
<dbReference type="EMBL" id="BAABGZ010000064">
    <property type="protein sequence ID" value="GAA4362212.1"/>
    <property type="molecule type" value="Genomic_DNA"/>
</dbReference>
<dbReference type="Pfam" id="PF03796">
    <property type="entry name" value="DnaB_C"/>
    <property type="match status" value="1"/>
</dbReference>